<keyword evidence="2 4" id="KW-0444">Lipid biosynthesis</keyword>
<dbReference type="GO" id="GO:0102965">
    <property type="term" value="F:alcohol-forming long-chain fatty acyl-CoA reductase activity"/>
    <property type="evidence" value="ECO:0007669"/>
    <property type="project" value="UniProtKB-EC"/>
</dbReference>
<comment type="function">
    <text evidence="4">Catalyzes the reduction of fatty acyl-CoA to fatty alcohols.</text>
</comment>
<comment type="caution">
    <text evidence="9">The sequence shown here is derived from an EMBL/GenBank/DDBJ whole genome shotgun (WGS) entry which is preliminary data.</text>
</comment>
<keyword evidence="4" id="KW-0560">Oxidoreductase</keyword>
<dbReference type="EC" id="1.2.1.84" evidence="4"/>
<dbReference type="GO" id="GO:0016746">
    <property type="term" value="F:acyltransferase activity"/>
    <property type="evidence" value="ECO:0007669"/>
    <property type="project" value="InterPro"/>
</dbReference>
<evidence type="ECO:0000313" key="10">
    <source>
        <dbReference type="Proteomes" id="UP001295684"/>
    </source>
</evidence>
<dbReference type="Pfam" id="PF03015">
    <property type="entry name" value="Sterile"/>
    <property type="match status" value="1"/>
</dbReference>
<dbReference type="InterPro" id="IPR033640">
    <property type="entry name" value="FAR_C"/>
</dbReference>
<gene>
    <name evidence="9" type="ORF">ECRASSUSDP1_LOCUS6865</name>
</gene>
<reference evidence="9" key="1">
    <citation type="submission" date="2023-07" db="EMBL/GenBank/DDBJ databases">
        <authorList>
            <consortium name="AG Swart"/>
            <person name="Singh M."/>
            <person name="Singh A."/>
            <person name="Seah K."/>
            <person name="Emmerich C."/>
        </authorList>
    </citation>
    <scope>NUCLEOTIDE SEQUENCE</scope>
    <source>
        <strain evidence="9">DP1</strain>
    </source>
</reference>
<sequence>MLQDFYKDKILLLTGTTGFIGKVLLEALLRKMPNFRKLYILVRPKEKSGFSLMERVNNEIIGSKCFNRWKEENPDWQSIMDRIVPVAGDLVKEGLALSPQDREMITSDCQVIINIAASVDFNSRLDQAIEINIDGALRMQQLAKDCQHIECYTHMSTSYVNSDKRGFIEEKIYDVNFDVEQHINYLKTLSVEEIEKETPAILGDFPNTYTFTKSMGERLLQKHRGTLPTFIIRPSIVGCSYKEPYPGWVDNISAAGAMVFFCGIGIIRDGIGNYGKIGDVIPVDYVVNATIIGTAYHANKDSCIVHNCGTSGSKNSILWGEFVTSIEKYFTSIPYEQQFQPPRARFYPSSKRYEFWYFVRSKIPEKFYESLSKITFSKSMKKNVSRLKKVNQKGKMVNYLLAHFTCNEWIFDQPLLEEFQNSITPIEREMFFTDATDIVWKHYVYLFCYGMQTYVIKQKGVPIPDQNFDDLIAKKRVKTYFDDILWATTRGKVNIVRKYKEVVKTIVNSPSVNKAIYEYITTSKFKDYSEEEAYQKATAQATEFAQEICSKIGKGYVKSAAWATHKILKRVYDKIIVDVKDLKKIKELQEVSKNPILLMPTRKSYMDMLLIGYIFFANEMEQPFFSTPVQYMEVKLLHRILRHCGSFYVREVETNPVYRAILKEYLSLLMSDKRTISISMEETREKSGLQVKANTNVLECALDSFFEGKTKDIDIIPMTINYDRILEGETFPYELVGEEKVKESLSRFVASARYIGTPFGKTCVNFGSKISLKEYVQNMGIEAHQATYLPDDARNDIVKSLTRTIHECNSKLSVIMSTAPLASVLLQHRKGISQENLVNELEYVYNELNARNAVFAEKSTLTGDLSSSMTLLGEFVKKKRDVFEPMVSPKIDYKNILMLAYYKNSLVHIFLKEMIIGVSFLGFGKDTIKNTGVSKERVWEKVQFLSTMLDNIFVQESIKIKNYEDFEATVNFMEKRGIFFTEGDLIKYETPKNENNGLLFLCSLIWPFIDSFWLTMVYIYTLFPEKYIDKTKILNKIQWFAESLYEDNIVLHYESCSFDFITKALDYFMQRGIIITEEREGHCVCYCLDPIYRQDEEPLQNIFEEISFFKKLSLIKFTNLKTDIQKTLLGDFPMMSNI</sequence>
<evidence type="ECO:0000259" key="6">
    <source>
        <dbReference type="Pfam" id="PF03015"/>
    </source>
</evidence>
<dbReference type="InterPro" id="IPR036291">
    <property type="entry name" value="NAD(P)-bd_dom_sf"/>
</dbReference>
<comment type="catalytic activity">
    <reaction evidence="4">
        <text>a long-chain fatty acyl-CoA + 2 NADPH + 2 H(+) = a long-chain primary fatty alcohol + 2 NADP(+) + CoA</text>
        <dbReference type="Rhea" id="RHEA:52716"/>
        <dbReference type="ChEBI" id="CHEBI:15378"/>
        <dbReference type="ChEBI" id="CHEBI:57287"/>
        <dbReference type="ChEBI" id="CHEBI:57783"/>
        <dbReference type="ChEBI" id="CHEBI:58349"/>
        <dbReference type="ChEBI" id="CHEBI:77396"/>
        <dbReference type="ChEBI" id="CHEBI:83139"/>
        <dbReference type="EC" id="1.2.1.84"/>
    </reaction>
</comment>
<dbReference type="Pfam" id="PF19277">
    <property type="entry name" value="GPAT_C"/>
    <property type="match status" value="1"/>
</dbReference>
<evidence type="ECO:0000259" key="8">
    <source>
        <dbReference type="Pfam" id="PF19277"/>
    </source>
</evidence>
<dbReference type="Pfam" id="PF01553">
    <property type="entry name" value="Acyltransferase"/>
    <property type="match status" value="1"/>
</dbReference>
<name>A0AAD1UHQ7_EUPCR</name>
<protein>
    <recommendedName>
        <fullName evidence="4">Fatty acyl-CoA reductase</fullName>
        <ecNumber evidence="4">1.2.1.84</ecNumber>
    </recommendedName>
</protein>
<dbReference type="InterPro" id="IPR013120">
    <property type="entry name" value="FAR_NAD-bd"/>
</dbReference>
<evidence type="ECO:0000313" key="9">
    <source>
        <dbReference type="EMBL" id="CAI2365545.1"/>
    </source>
</evidence>
<dbReference type="InterPro" id="IPR002123">
    <property type="entry name" value="Plipid/glycerol_acylTrfase"/>
</dbReference>
<dbReference type="EMBL" id="CAMPGE010006670">
    <property type="protein sequence ID" value="CAI2365545.1"/>
    <property type="molecule type" value="Genomic_DNA"/>
</dbReference>
<dbReference type="Proteomes" id="UP001295684">
    <property type="component" value="Unassembled WGS sequence"/>
</dbReference>
<dbReference type="InterPro" id="IPR045520">
    <property type="entry name" value="GPAT/DHAPAT_C"/>
</dbReference>
<dbReference type="GO" id="GO:0080019">
    <property type="term" value="F:alcohol-forming very long-chain fatty acyl-CoA reductase activity"/>
    <property type="evidence" value="ECO:0007669"/>
    <property type="project" value="InterPro"/>
</dbReference>
<accession>A0AAD1UHQ7</accession>
<dbReference type="Gene3D" id="3.40.50.720">
    <property type="entry name" value="NAD(P)-binding Rossmann-like Domain"/>
    <property type="match status" value="1"/>
</dbReference>
<dbReference type="Pfam" id="PF07993">
    <property type="entry name" value="NAD_binding_4"/>
    <property type="match status" value="1"/>
</dbReference>
<feature type="domain" description="Thioester reductase (TE)" evidence="7">
    <location>
        <begin position="13"/>
        <end position="290"/>
    </location>
</feature>
<dbReference type="AlphaFoldDB" id="A0AAD1UHQ7"/>
<keyword evidence="3 4" id="KW-0443">Lipid metabolism</keyword>
<dbReference type="PANTHER" id="PTHR11011">
    <property type="entry name" value="MALE STERILITY PROTEIN 2-RELATED"/>
    <property type="match status" value="1"/>
</dbReference>
<feature type="domain" description="GPAT/DHAPAT C-terminal" evidence="8">
    <location>
        <begin position="734"/>
        <end position="1076"/>
    </location>
</feature>
<evidence type="ECO:0000256" key="2">
    <source>
        <dbReference type="ARBA" id="ARBA00022516"/>
    </source>
</evidence>
<comment type="similarity">
    <text evidence="1 4">Belongs to the fatty acyl-CoA reductase family.</text>
</comment>
<keyword evidence="10" id="KW-1185">Reference proteome</keyword>
<dbReference type="CDD" id="cd09071">
    <property type="entry name" value="FAR_C"/>
    <property type="match status" value="1"/>
</dbReference>
<proteinExistence type="inferred from homology"/>
<dbReference type="PANTHER" id="PTHR11011:SF45">
    <property type="entry name" value="FATTY ACYL-COA REDUCTASE CG8306-RELATED"/>
    <property type="match status" value="1"/>
</dbReference>
<dbReference type="GO" id="GO:0035336">
    <property type="term" value="P:long-chain fatty-acyl-CoA metabolic process"/>
    <property type="evidence" value="ECO:0007669"/>
    <property type="project" value="TreeGrafter"/>
</dbReference>
<evidence type="ECO:0000256" key="3">
    <source>
        <dbReference type="ARBA" id="ARBA00023098"/>
    </source>
</evidence>
<evidence type="ECO:0000259" key="7">
    <source>
        <dbReference type="Pfam" id="PF07993"/>
    </source>
</evidence>
<keyword evidence="4" id="KW-0521">NADP</keyword>
<organism evidence="9 10">
    <name type="scientific">Euplotes crassus</name>
    <dbReference type="NCBI Taxonomy" id="5936"/>
    <lineage>
        <taxon>Eukaryota</taxon>
        <taxon>Sar</taxon>
        <taxon>Alveolata</taxon>
        <taxon>Ciliophora</taxon>
        <taxon>Intramacronucleata</taxon>
        <taxon>Spirotrichea</taxon>
        <taxon>Hypotrichia</taxon>
        <taxon>Euplotida</taxon>
        <taxon>Euplotidae</taxon>
        <taxon>Moneuplotes</taxon>
    </lineage>
</organism>
<evidence type="ECO:0000256" key="4">
    <source>
        <dbReference type="RuleBase" id="RU363097"/>
    </source>
</evidence>
<evidence type="ECO:0000259" key="5">
    <source>
        <dbReference type="Pfam" id="PF01553"/>
    </source>
</evidence>
<dbReference type="InterPro" id="IPR026055">
    <property type="entry name" value="FAR"/>
</dbReference>
<feature type="domain" description="Phospholipid/glycerol acyltransferase" evidence="5">
    <location>
        <begin position="585"/>
        <end position="720"/>
    </location>
</feature>
<dbReference type="CDD" id="cd05236">
    <property type="entry name" value="FAR-N_SDR_e"/>
    <property type="match status" value="1"/>
</dbReference>
<dbReference type="SUPFAM" id="SSF51735">
    <property type="entry name" value="NAD(P)-binding Rossmann-fold domains"/>
    <property type="match status" value="1"/>
</dbReference>
<feature type="domain" description="Fatty acyl-CoA reductase C-terminal" evidence="6">
    <location>
        <begin position="363"/>
        <end position="457"/>
    </location>
</feature>
<evidence type="ECO:0000256" key="1">
    <source>
        <dbReference type="ARBA" id="ARBA00005928"/>
    </source>
</evidence>